<evidence type="ECO:0000313" key="2">
    <source>
        <dbReference type="EMBL" id="RXR31482.1"/>
    </source>
</evidence>
<dbReference type="Proteomes" id="UP000289734">
    <property type="component" value="Unassembled WGS sequence"/>
</dbReference>
<proteinExistence type="predicted"/>
<dbReference type="Pfam" id="PF00226">
    <property type="entry name" value="DnaJ"/>
    <property type="match status" value="1"/>
</dbReference>
<dbReference type="OrthoDB" id="665715at2"/>
<dbReference type="SMART" id="SM00271">
    <property type="entry name" value="DnaJ"/>
    <property type="match status" value="1"/>
</dbReference>
<dbReference type="InterPro" id="IPR025309">
    <property type="entry name" value="KTSC_dom"/>
</dbReference>
<feature type="domain" description="J" evidence="1">
    <location>
        <begin position="8"/>
        <end position="82"/>
    </location>
</feature>
<protein>
    <submittedName>
        <fullName evidence="2">KTSC domain-containing protein</fullName>
    </submittedName>
</protein>
<dbReference type="InterPro" id="IPR036869">
    <property type="entry name" value="J_dom_sf"/>
</dbReference>
<gene>
    <name evidence="2" type="ORF">EQG68_09480</name>
</gene>
<dbReference type="InterPro" id="IPR001623">
    <property type="entry name" value="DnaJ_domain"/>
</dbReference>
<evidence type="ECO:0000313" key="3">
    <source>
        <dbReference type="Proteomes" id="UP000289734"/>
    </source>
</evidence>
<dbReference type="PROSITE" id="PS50076">
    <property type="entry name" value="DNAJ_2"/>
    <property type="match status" value="1"/>
</dbReference>
<comment type="caution">
    <text evidence="2">The sequence shown here is derived from an EMBL/GenBank/DDBJ whole genome shotgun (WGS) entry which is preliminary data.</text>
</comment>
<dbReference type="SUPFAM" id="SSF46565">
    <property type="entry name" value="Chaperone J-domain"/>
    <property type="match status" value="1"/>
</dbReference>
<dbReference type="Gene3D" id="1.10.287.110">
    <property type="entry name" value="DnaJ domain"/>
    <property type="match status" value="1"/>
</dbReference>
<dbReference type="Pfam" id="PF13619">
    <property type="entry name" value="KTSC"/>
    <property type="match status" value="1"/>
</dbReference>
<reference evidence="3" key="1">
    <citation type="submission" date="2019-01" db="EMBL/GenBank/DDBJ databases">
        <title>Cytophagaceae bacterium strain CAR-16.</title>
        <authorList>
            <person name="Chen W.-M."/>
        </authorList>
    </citation>
    <scope>NUCLEOTIDE SEQUENCE [LARGE SCALE GENOMIC DNA]</scope>
    <source>
        <strain evidence="3">ICH-30</strain>
    </source>
</reference>
<keyword evidence="3" id="KW-1185">Reference proteome</keyword>
<accession>A0A4Q1KNU8</accession>
<dbReference type="EMBL" id="SBKQ01000009">
    <property type="protein sequence ID" value="RXR31482.1"/>
    <property type="molecule type" value="Genomic_DNA"/>
</dbReference>
<sequence>MNSKKIAEYRKLLNVTKMATLKELKTVYRNSMKEDHPDTIADAAERLVAEERSKAIIEAYHFLVSIASETQEKVKEEYLKTTSTSGILEFYYEEGVLNIHFLDGNKFEYFGVPKVTYIKMVNAESPARFARRHVYHEFLYRSASKLVAAE</sequence>
<dbReference type="CDD" id="cd06257">
    <property type="entry name" value="DnaJ"/>
    <property type="match status" value="1"/>
</dbReference>
<evidence type="ECO:0000259" key="1">
    <source>
        <dbReference type="PROSITE" id="PS50076"/>
    </source>
</evidence>
<dbReference type="AlphaFoldDB" id="A0A4Q1KNU8"/>
<name>A0A4Q1KNU8_9FLAO</name>
<organism evidence="2 3">
    <name type="scientific">Flavobacterium piscinae</name>
    <dbReference type="NCBI Taxonomy" id="2506424"/>
    <lineage>
        <taxon>Bacteria</taxon>
        <taxon>Pseudomonadati</taxon>
        <taxon>Bacteroidota</taxon>
        <taxon>Flavobacteriia</taxon>
        <taxon>Flavobacteriales</taxon>
        <taxon>Flavobacteriaceae</taxon>
        <taxon>Flavobacterium</taxon>
    </lineage>
</organism>
<dbReference type="RefSeq" id="WP_129464648.1">
    <property type="nucleotide sequence ID" value="NZ_SBKQ01000009.1"/>
</dbReference>